<gene>
    <name evidence="1" type="ORF">MGAL_10B036190</name>
</gene>
<accession>A0A8B6GKF8</accession>
<comment type="caution">
    <text evidence="1">The sequence shown here is derived from an EMBL/GenBank/DDBJ whole genome shotgun (WGS) entry which is preliminary data.</text>
</comment>
<sequence length="193" mass="22194">MNLNPNDTGKYQFLYSSGKPHKALHIIFEKTINQQKKIENIKAVEIREGTEQQYLDSTVLKVSNATSNVTKLWNDINNKTTTDFPSYNLTVAVSPYKDPLLGLQLHLYIRQSSNANATGPLRWFVGMEIKSFGLELIVKPNEGKQFTVKKFKLLKSTSVSSYLTDSCWYIINPEKEIPQWESLFQQKDVDTWL</sequence>
<evidence type="ECO:0000313" key="1">
    <source>
        <dbReference type="EMBL" id="VDI65190.1"/>
    </source>
</evidence>
<evidence type="ECO:0000313" key="2">
    <source>
        <dbReference type="Proteomes" id="UP000596742"/>
    </source>
</evidence>
<proteinExistence type="predicted"/>
<dbReference type="EMBL" id="UYJE01008589">
    <property type="protein sequence ID" value="VDI65190.1"/>
    <property type="molecule type" value="Genomic_DNA"/>
</dbReference>
<dbReference type="Proteomes" id="UP000596742">
    <property type="component" value="Unassembled WGS sequence"/>
</dbReference>
<keyword evidence="2" id="KW-1185">Reference proteome</keyword>
<dbReference type="OrthoDB" id="299997at2759"/>
<dbReference type="AlphaFoldDB" id="A0A8B6GKF8"/>
<reference evidence="1" key="1">
    <citation type="submission" date="2018-11" db="EMBL/GenBank/DDBJ databases">
        <authorList>
            <person name="Alioto T."/>
            <person name="Alioto T."/>
        </authorList>
    </citation>
    <scope>NUCLEOTIDE SEQUENCE</scope>
</reference>
<name>A0A8B6GKF8_MYTGA</name>
<organism evidence="1 2">
    <name type="scientific">Mytilus galloprovincialis</name>
    <name type="common">Mediterranean mussel</name>
    <dbReference type="NCBI Taxonomy" id="29158"/>
    <lineage>
        <taxon>Eukaryota</taxon>
        <taxon>Metazoa</taxon>
        <taxon>Spiralia</taxon>
        <taxon>Lophotrochozoa</taxon>
        <taxon>Mollusca</taxon>
        <taxon>Bivalvia</taxon>
        <taxon>Autobranchia</taxon>
        <taxon>Pteriomorphia</taxon>
        <taxon>Mytilida</taxon>
        <taxon>Mytiloidea</taxon>
        <taxon>Mytilidae</taxon>
        <taxon>Mytilinae</taxon>
        <taxon>Mytilus</taxon>
    </lineage>
</organism>
<protein>
    <submittedName>
        <fullName evidence="1">Uncharacterized protein</fullName>
    </submittedName>
</protein>